<evidence type="ECO:0000313" key="3">
    <source>
        <dbReference type="Proteomes" id="UP000271098"/>
    </source>
</evidence>
<keyword evidence="3" id="KW-1185">Reference proteome</keyword>
<dbReference type="AlphaFoldDB" id="A0A183DWN2"/>
<reference evidence="2 3" key="2">
    <citation type="submission" date="2018-11" db="EMBL/GenBank/DDBJ databases">
        <authorList>
            <consortium name="Pathogen Informatics"/>
        </authorList>
    </citation>
    <scope>NUCLEOTIDE SEQUENCE [LARGE SCALE GENOMIC DNA]</scope>
</reference>
<evidence type="ECO:0000259" key="1">
    <source>
        <dbReference type="SMART" id="SM00327"/>
    </source>
</evidence>
<evidence type="ECO:0000313" key="4">
    <source>
        <dbReference type="WBParaSite" id="GPUH_0001313801-mRNA-1"/>
    </source>
</evidence>
<evidence type="ECO:0000313" key="2">
    <source>
        <dbReference type="EMBL" id="VDN21697.1"/>
    </source>
</evidence>
<dbReference type="Pfam" id="PF07002">
    <property type="entry name" value="Copine"/>
    <property type="match status" value="2"/>
</dbReference>
<proteinExistence type="predicted"/>
<name>A0A183DWN2_9BILA</name>
<dbReference type="EMBL" id="UYRT01079939">
    <property type="protein sequence ID" value="VDN21697.1"/>
    <property type="molecule type" value="Genomic_DNA"/>
</dbReference>
<dbReference type="GO" id="GO:0005544">
    <property type="term" value="F:calcium-dependent phospholipid binding"/>
    <property type="evidence" value="ECO:0007669"/>
    <property type="project" value="InterPro"/>
</dbReference>
<organism evidence="4">
    <name type="scientific">Gongylonema pulchrum</name>
    <dbReference type="NCBI Taxonomy" id="637853"/>
    <lineage>
        <taxon>Eukaryota</taxon>
        <taxon>Metazoa</taxon>
        <taxon>Ecdysozoa</taxon>
        <taxon>Nematoda</taxon>
        <taxon>Chromadorea</taxon>
        <taxon>Rhabditida</taxon>
        <taxon>Spirurina</taxon>
        <taxon>Spiruromorpha</taxon>
        <taxon>Spiruroidea</taxon>
        <taxon>Gongylonematidae</taxon>
        <taxon>Gongylonema</taxon>
    </lineage>
</organism>
<sequence>MLLSNQVDGDSEKFVGVLGQVDCSLGEVLSRGGAIEVPLSSANKGETVYVEVDGDSEKFVGVLGQVDCSLGEVLSRGGAIEVPLSSANKAGFRSILRLEAHEAKLSSQAVRLQFRGHSLPVPASGCPLNAYFMMFLIPEGAARLLLDELLGKCTTSFDQLLRGVGALNAYKLSSFEGKKKGNASIELVNVLQVASSSFVNYVKTGTQIHFAVAVDFTASNGNPLEPSSLHYIHPHRFNPYMTALNAVSSVIQKYNRHGRIAALGFGAQTPPDYRVSHLFFLNGDQRDPHVSGIDGLLDAYRSALLTVRPYAPTDYSENGDQRDPHVSGIDGVLDAYRSALLTVRPYAPTDYSEVIYHTYKFGAAVQRQGSCDHYFVLLIVTDGCVTNAARTVNAIVDCSELPISLVIVGVGDRDFSPMQSLLSPMLKSSEGRLLRREIVTFVPYTASMTDNELVAKLLINVPRQFLSWAMMHGRFAPSK</sequence>
<dbReference type="GO" id="GO:0071277">
    <property type="term" value="P:cellular response to calcium ion"/>
    <property type="evidence" value="ECO:0007669"/>
    <property type="project" value="TreeGrafter"/>
</dbReference>
<dbReference type="SUPFAM" id="SSF53300">
    <property type="entry name" value="vWA-like"/>
    <property type="match status" value="1"/>
</dbReference>
<dbReference type="PANTHER" id="PTHR10857">
    <property type="entry name" value="COPINE"/>
    <property type="match status" value="1"/>
</dbReference>
<gene>
    <name evidence="2" type="ORF">GPUH_LOCUS13125</name>
</gene>
<dbReference type="Proteomes" id="UP000271098">
    <property type="component" value="Unassembled WGS sequence"/>
</dbReference>
<dbReference type="InterPro" id="IPR045052">
    <property type="entry name" value="Copine"/>
</dbReference>
<accession>A0A183DWN2</accession>
<dbReference type="InterPro" id="IPR002035">
    <property type="entry name" value="VWF_A"/>
</dbReference>
<dbReference type="InterPro" id="IPR036465">
    <property type="entry name" value="vWFA_dom_sf"/>
</dbReference>
<dbReference type="PANTHER" id="PTHR10857:SF111">
    <property type="entry name" value="VWFA DOMAIN-CONTAINING PROTEIN"/>
    <property type="match status" value="1"/>
</dbReference>
<reference evidence="4" key="1">
    <citation type="submission" date="2016-06" db="UniProtKB">
        <authorList>
            <consortium name="WormBaseParasite"/>
        </authorList>
    </citation>
    <scope>IDENTIFICATION</scope>
</reference>
<protein>
    <submittedName>
        <fullName evidence="4">VWFA domain-containing protein</fullName>
    </submittedName>
</protein>
<feature type="domain" description="VWFA" evidence="1">
    <location>
        <begin position="207"/>
        <end position="443"/>
    </location>
</feature>
<dbReference type="InterPro" id="IPR010734">
    <property type="entry name" value="Copine_C"/>
</dbReference>
<dbReference type="GO" id="GO:0005886">
    <property type="term" value="C:plasma membrane"/>
    <property type="evidence" value="ECO:0007669"/>
    <property type="project" value="TreeGrafter"/>
</dbReference>
<dbReference type="WBParaSite" id="GPUH_0001313801-mRNA-1">
    <property type="protein sequence ID" value="GPUH_0001313801-mRNA-1"/>
    <property type="gene ID" value="GPUH_0001313801"/>
</dbReference>
<dbReference type="SMART" id="SM00327">
    <property type="entry name" value="VWA"/>
    <property type="match status" value="1"/>
</dbReference>
<dbReference type="OrthoDB" id="5855668at2759"/>